<protein>
    <submittedName>
        <fullName evidence="2">Uncharacterized protein</fullName>
    </submittedName>
</protein>
<proteinExistence type="predicted"/>
<keyword evidence="1" id="KW-1185">Reference proteome</keyword>
<name>A0A914IDW6_GLORO</name>
<dbReference type="Proteomes" id="UP000887572">
    <property type="component" value="Unplaced"/>
</dbReference>
<accession>A0A914IDW6</accession>
<dbReference type="AlphaFoldDB" id="A0A914IDW6"/>
<reference evidence="2" key="1">
    <citation type="submission" date="2022-11" db="UniProtKB">
        <authorList>
            <consortium name="WormBaseParasite"/>
        </authorList>
    </citation>
    <scope>IDENTIFICATION</scope>
</reference>
<dbReference type="WBParaSite" id="Gr19_v10_g8988.t1">
    <property type="protein sequence ID" value="Gr19_v10_g8988.t1"/>
    <property type="gene ID" value="Gr19_v10_g8988"/>
</dbReference>
<organism evidence="1 2">
    <name type="scientific">Globodera rostochiensis</name>
    <name type="common">Golden nematode worm</name>
    <name type="synonym">Heterodera rostochiensis</name>
    <dbReference type="NCBI Taxonomy" id="31243"/>
    <lineage>
        <taxon>Eukaryota</taxon>
        <taxon>Metazoa</taxon>
        <taxon>Ecdysozoa</taxon>
        <taxon>Nematoda</taxon>
        <taxon>Chromadorea</taxon>
        <taxon>Rhabditida</taxon>
        <taxon>Tylenchina</taxon>
        <taxon>Tylenchomorpha</taxon>
        <taxon>Tylenchoidea</taxon>
        <taxon>Heteroderidae</taxon>
        <taxon>Heteroderinae</taxon>
        <taxon>Globodera</taxon>
    </lineage>
</organism>
<evidence type="ECO:0000313" key="1">
    <source>
        <dbReference type="Proteomes" id="UP000887572"/>
    </source>
</evidence>
<evidence type="ECO:0000313" key="2">
    <source>
        <dbReference type="WBParaSite" id="Gr19_v10_g8988.t1"/>
    </source>
</evidence>
<sequence length="618" mass="70891">MFIIENSPEKSHLLKRKLFRIAQIDPPAVYKIILWDRFMRMFTSKSDKFFCMIQNIFAQKTLQRGNEQVIENTHNFLRHVIGNELLYRRCFQHVHTITTDENGQFLLKRDRRLDNHSSPRKQSFASEYGTCFCLPNEAIELQKGEGSISDETEELLNNYNVDDHDDDNDYETTNIIYYNVNIIPIQANGMPLFSAQTPLAALQKHNSSITWANFEQSFCLPYFADDPQQKCLIDFHSLAYRNQIVRNVLDRWLFSDKGPLILVADAFFIGAYARFLMNEIKAVCEGKGEMNSMVWAACFGPQVKGRKFRAASFGAANFGPQVSGPQNSGRKFRGHKFRAASFGPQVSGPQISGRKFRGRKIRAASFGATSFGPQVSGPQISGRKFRGRKFRAASFGAAKFGPHVSGRKLRAASYGPQISGRKFQGRKIRTAKFWKQLNLAQNRSVLSARIRLVADPNWFSEFCALDRHFLRTILYEEDAAQLIKDDFCAKWKQISESFNNTKIISVFHEWLLYNSGGTNDEKNDLVNEYLRRFSEQVPKLNQWKAMSKIDAELLDEIGNLFLKFLSNKKLENGIKKDTFSEVDRWTANICEHLKRLFASPNYNVGTFVSSCWEKLCAL</sequence>